<dbReference type="SUPFAM" id="SSF56801">
    <property type="entry name" value="Acetyl-CoA synthetase-like"/>
    <property type="match status" value="5"/>
</dbReference>
<dbReference type="NCBIfam" id="TIGR01720">
    <property type="entry name" value="NRPS-para261"/>
    <property type="match status" value="2"/>
</dbReference>
<reference evidence="8 9" key="1">
    <citation type="journal article" date="2019" name="Int. J. Syst. Evol. Microbiol.">
        <title>The Global Catalogue of Microorganisms (GCM) 10K type strain sequencing project: providing services to taxonomists for standard genome sequencing and annotation.</title>
        <authorList>
            <consortium name="The Broad Institute Genomics Platform"/>
            <consortium name="The Broad Institute Genome Sequencing Center for Infectious Disease"/>
            <person name="Wu L."/>
            <person name="Ma J."/>
        </authorList>
    </citation>
    <scope>NUCLEOTIDE SEQUENCE [LARGE SCALE GENOMIC DNA]</scope>
    <source>
        <strain evidence="8 9">JCM 3380</strain>
    </source>
</reference>
<keyword evidence="4" id="KW-0677">Repeat</keyword>
<dbReference type="NCBIfam" id="NF003417">
    <property type="entry name" value="PRK04813.1"/>
    <property type="match status" value="5"/>
</dbReference>
<feature type="domain" description="Carrier" evidence="7">
    <location>
        <begin position="4708"/>
        <end position="4781"/>
    </location>
</feature>
<name>A0ABN0T479_9PSEU</name>
<dbReference type="InterPro" id="IPR045851">
    <property type="entry name" value="AMP-bd_C_sf"/>
</dbReference>
<evidence type="ECO:0000256" key="5">
    <source>
        <dbReference type="ARBA" id="ARBA00023194"/>
    </source>
</evidence>
<accession>A0ABN0T479</accession>
<dbReference type="CDD" id="cd19531">
    <property type="entry name" value="LCL_NRPS-like"/>
    <property type="match status" value="3"/>
</dbReference>
<dbReference type="Gene3D" id="3.40.50.12780">
    <property type="entry name" value="N-terminal domain of ligase-like"/>
    <property type="match status" value="4"/>
</dbReference>
<feature type="region of interest" description="Disordered" evidence="6">
    <location>
        <begin position="219"/>
        <end position="240"/>
    </location>
</feature>
<dbReference type="InterPro" id="IPR009081">
    <property type="entry name" value="PP-bd_ACP"/>
</dbReference>
<dbReference type="EMBL" id="BAAABU010000001">
    <property type="protein sequence ID" value="GAA0211760.1"/>
    <property type="molecule type" value="Genomic_DNA"/>
</dbReference>
<evidence type="ECO:0000256" key="4">
    <source>
        <dbReference type="ARBA" id="ARBA00022737"/>
    </source>
</evidence>
<dbReference type="SUPFAM" id="SSF52777">
    <property type="entry name" value="CoA-dependent acyltransferases"/>
    <property type="match status" value="16"/>
</dbReference>
<dbReference type="Proteomes" id="UP001500416">
    <property type="component" value="Unassembled WGS sequence"/>
</dbReference>
<dbReference type="InterPro" id="IPR036736">
    <property type="entry name" value="ACP-like_sf"/>
</dbReference>
<dbReference type="InterPro" id="IPR001242">
    <property type="entry name" value="Condensation_dom"/>
</dbReference>
<dbReference type="InterPro" id="IPR010071">
    <property type="entry name" value="AA_adenyl_dom"/>
</dbReference>
<dbReference type="InterPro" id="IPR023213">
    <property type="entry name" value="CAT-like_dom_sf"/>
</dbReference>
<evidence type="ECO:0000259" key="7">
    <source>
        <dbReference type="PROSITE" id="PS50075"/>
    </source>
</evidence>
<dbReference type="Gene3D" id="3.30.559.10">
    <property type="entry name" value="Chloramphenicol acetyltransferase-like domain"/>
    <property type="match status" value="8"/>
</dbReference>
<dbReference type="Gene3D" id="3.40.50.980">
    <property type="match status" value="2"/>
</dbReference>
<dbReference type="InterPro" id="IPR020806">
    <property type="entry name" value="PKS_PP-bd"/>
</dbReference>
<dbReference type="Gene3D" id="2.30.38.10">
    <property type="entry name" value="Luciferase, Domain 3"/>
    <property type="match status" value="1"/>
</dbReference>
<protein>
    <submittedName>
        <fullName evidence="8">Non-ribosomal peptide synthetase</fullName>
    </submittedName>
</protein>
<evidence type="ECO:0000313" key="9">
    <source>
        <dbReference type="Proteomes" id="UP001500416"/>
    </source>
</evidence>
<dbReference type="InterPro" id="IPR010060">
    <property type="entry name" value="NRPS_synth"/>
</dbReference>
<dbReference type="Pfam" id="PF00550">
    <property type="entry name" value="PP-binding"/>
    <property type="match status" value="5"/>
</dbReference>
<dbReference type="CDD" id="cd17643">
    <property type="entry name" value="A_NRPS_Cytc1-like"/>
    <property type="match status" value="1"/>
</dbReference>
<feature type="domain" description="Carrier" evidence="7">
    <location>
        <begin position="941"/>
        <end position="1015"/>
    </location>
</feature>
<dbReference type="RefSeq" id="WP_343932104.1">
    <property type="nucleotide sequence ID" value="NZ_BAAABU010000001.1"/>
</dbReference>
<evidence type="ECO:0000256" key="6">
    <source>
        <dbReference type="SAM" id="MobiDB-lite"/>
    </source>
</evidence>
<dbReference type="InterPro" id="IPR042099">
    <property type="entry name" value="ANL_N_sf"/>
</dbReference>
<dbReference type="Pfam" id="PF13193">
    <property type="entry name" value="AMP-binding_C"/>
    <property type="match status" value="5"/>
</dbReference>
<evidence type="ECO:0000256" key="1">
    <source>
        <dbReference type="ARBA" id="ARBA00001957"/>
    </source>
</evidence>
<keyword evidence="5" id="KW-0045">Antibiotic biosynthesis</keyword>
<comment type="caution">
    <text evidence="8">The sequence shown here is derived from an EMBL/GenBank/DDBJ whole genome shotgun (WGS) entry which is preliminary data.</text>
</comment>
<dbReference type="CDD" id="cd17652">
    <property type="entry name" value="A_NRPS_CmdD_like"/>
    <property type="match status" value="1"/>
</dbReference>
<dbReference type="CDD" id="cd19534">
    <property type="entry name" value="E_NRPS"/>
    <property type="match status" value="3"/>
</dbReference>
<keyword evidence="9" id="KW-1185">Reference proteome</keyword>
<dbReference type="Gene3D" id="3.30.300.30">
    <property type="match status" value="5"/>
</dbReference>
<dbReference type="NCBIfam" id="NF004282">
    <property type="entry name" value="PRK05691.1"/>
    <property type="match status" value="7"/>
</dbReference>
<proteinExistence type="predicted"/>
<dbReference type="Gene3D" id="1.10.1200.10">
    <property type="entry name" value="ACP-like"/>
    <property type="match status" value="4"/>
</dbReference>
<dbReference type="InterPro" id="IPR025110">
    <property type="entry name" value="AMP-bd_C"/>
</dbReference>
<evidence type="ECO:0000313" key="8">
    <source>
        <dbReference type="EMBL" id="GAA0211760.1"/>
    </source>
</evidence>
<dbReference type="Pfam" id="PF00668">
    <property type="entry name" value="Condensation"/>
    <property type="match status" value="8"/>
</dbReference>
<dbReference type="CDD" id="cd05930">
    <property type="entry name" value="A_NRPS"/>
    <property type="match status" value="3"/>
</dbReference>
<comment type="cofactor">
    <cofactor evidence="1">
        <name>pantetheine 4'-phosphate</name>
        <dbReference type="ChEBI" id="CHEBI:47942"/>
    </cofactor>
</comment>
<dbReference type="PANTHER" id="PTHR45527:SF1">
    <property type="entry name" value="FATTY ACID SYNTHASE"/>
    <property type="match status" value="1"/>
</dbReference>
<dbReference type="SUPFAM" id="SSF47336">
    <property type="entry name" value="ACP-like"/>
    <property type="match status" value="5"/>
</dbReference>
<dbReference type="InterPro" id="IPR006162">
    <property type="entry name" value="Ppantetheine_attach_site"/>
</dbReference>
<keyword evidence="3" id="KW-0597">Phosphoprotein</keyword>
<feature type="domain" description="Carrier" evidence="7">
    <location>
        <begin position="5717"/>
        <end position="5791"/>
    </location>
</feature>
<dbReference type="PROSITE" id="PS50075">
    <property type="entry name" value="CARRIER"/>
    <property type="match status" value="5"/>
</dbReference>
<keyword evidence="2" id="KW-0596">Phosphopantetheine</keyword>
<dbReference type="InterPro" id="IPR029058">
    <property type="entry name" value="AB_hydrolase_fold"/>
</dbReference>
<dbReference type="PANTHER" id="PTHR45527">
    <property type="entry name" value="NONRIBOSOMAL PEPTIDE SYNTHETASE"/>
    <property type="match status" value="1"/>
</dbReference>
<dbReference type="CDD" id="cd19543">
    <property type="entry name" value="DCL_NRPS"/>
    <property type="match status" value="2"/>
</dbReference>
<sequence>MTTSREDRISALPAHLRDRLRKRLAGRAAPADVIPRAGHDGPFPLSAGQRRLWFLHQVAPTDYNTALALRLRGALDVDRLTGALRELVRRHESLRTTFPEVDGEPAQVVRDVRLDVPVVDADDLDAALRAEVERPFDLAGGPVFRALLVRHDGDHVLLLTSHHIVVDGWSLGVLTEELGALYRGEQLPPTDLRYGDYAVWQQDRPVDLDHWRDRLAGVPPLDLPTDRPRPAERSSAGATHEFTVPPLLSSRLAELARTHETTLFTVLLTACQALLARYTGQDDIAVGTVTTGRNRPELQRLVGFFVGTIVLRSTVDTSRSFADLLAGTRTGVLDAFAHDEAPFDKVVEALGVPRDPSRTPLFDVMVVMQNAGAALPALPGLEVTEHPLTRRHANWDLSLDFAETGDGIHGLVEYSTDLFDAATVARLCRHLLILLARVVAEPDRPLAEVPLLLGDEPSPHGPAAEVPDTTFPALFEARAARTPDATALVCGDDVLTYAEVEARANRLAHRLVADGVRPEQVVALSLPRGVDAVVAVLGVLKAGAVYLPVDPSLPERRKAHLVTDSGAVRVLDGPVDTAGLPDTPPKVRIRPDQAAYVIYTSGSTGTPKGVVVEHRNLVNLLVNHRNDFASQPLRVALTAVFSFDTSWEGLVLMADGHELHVLTDEVRLEPTALVAYVREHRIDFLDLTPSYVQQLLPAGLLDGPHRPKVLMLGGEALGPALWRELAAAPTRAYNFYGPTETTVDAVSTLVEGDRPVIGRPLRNMTAYVLDPNLQPQPEGVPGELYLAGPQVARGYLDRPGLTAARFLADPFGGPGSRMYRTGDRVRWVGDRLEYLGRTDDQVKIRGHRVEPGEVEAALLAHPDVREAAVVARADDGHTRLVAYVVAESPTDLRDHLKRLLPDYQIPSAFVELDRIPLTPNGKLDKAALPAPQARATGEVVAPRTPAEAELARIWADVLGAERVGVHDNFFTLGGDSILSIRLVSLARQAGLRLTSRDVFRHQTIAELALVAGEGEAAAPARVYTGPAPLTPIQRWFFAGHGPLAHFTMSLLVDLDPAVDETALRAAVRAVVDHHDALRLRFRRVGDGWAQEVAPAGAEVFTVCPDVEAADVEAAAVEAAAVEARRSLDVERGPLLRAVFFPGDRPSLLLVAHHLVVDGVSWRILVEDLEKAYRGEALDPVGTSFTDWAHRLDEHVRQGGLADALEHWRSLPEPAALPVDRSGPNTVGSTRSVTVRLDRATTDALLRDVPPVYRTQVNDVLLSALGRALSEWTGRDAVGVALEGHGREELFDADLSRTVGWFTTQFPVVLETSGDWGRTLKTVKEALRAVPHRGLSYEALGLTGLPDVSFNYHGRFDLTGGDLVRARRDLASGDVAPDRDRPHLLDVTGLVENGELALRWDYSANVHDEDTVRRLARRVVAALREIVAHCAEPGAGGRTPSDFPLARLTQEQVDRIAGPDVEDVYRLTPLQAGMVFHSLVEPGAYVDRVRLVLDGVTDPDALRQAWQRVVDRTPVLRTSIVWDGLAEPVQVVHRDVALPADGEISLDTAPLLRVAVTPLGGDRVEVVWTSHHVVLDGWSTGQVFTEVLEHYRAITTGTSARVPARRPFRDYLGWLAEQGDTEPYWRRALSDVDGPTPLPFDRPPAEAHRAESTESVRVAVDLGDAPQRLGLTVNTVVQGAWALLLSRVSGERDVVFGSTVSGRPAELPGVEDMVGMLINTVPTRVAVDTSARVAAWLRDLQAAQGEARRHDHTSLAEIQSWLGTRLFDSVVVFENYPFDQSGDGPRVVEVDTVDNTTLPLTLTAAGSRRLDLDLAYDPDLFDAATARRLAGWLRDLVRDLVDRPDARIADLPWLTPEDERRVLVEWNRTALPTPGTLYPDVVAEQARRTPDATALVFRDRSLTFAELDARANALAHHLRAEGVGAEHVVAVRVPRSADVVVALLGILKAGAVHLPIDPTLPADRVELLLDDARPKLVLDALPALSPTDEAPDVVLRPEQAAYIIYTSGSTGKPKGVVVEHRQLANLFHANRHELMGERTRFALTATFSFDTSWEGLLFLAAGHELHVIDDELRLDPDGLVAYVRDHRVGTMDLTPSYAHRLVAAGLLESGLDQLMLGGEAVDAALWRRIARSGVRGFNYYGPTETAVDAASTRVTGDHPVIGRPLHNAQAYVLDADLRPVPPGVPGELYVGGAQVGRGYLGRPGLTAQRFLPDPFGPPGSRMYRTGDRVRWLDGVLDYLGRADDQVKLRGFRVEPGEVAAALREVPGVRDAVVVVRAGRLVGYVTGEPETDARDHLKASLPDYMVPSAVVAVEAFPLSPSGKLDKKALPEPEFGGGFQEPRTPAERTIAAIWADVLRLDRVGADDNFFALGGDSILSIGVTSRLREAFGVQLSPRALFQHPTVSGLATAIAGLSAVDAIPVIPRGGVHPQSPAQRRLWFLDRFEPGGTEYVTPTALRLRGPLDLAALRRALNGLVARHESLRTTFDDDVQIVHEPFELPVEVEHGSWEDVLRQEVGTPFDLREGPLVRARLVRVADDDHVLVLALHHIVTDGWSTGVLARDLGALYAGEDLPPLPVQYVDYTAWREDPPVDYWADRLAGVPVVELPTDRPRPAVRTGAGAAHKFTVPAEVSAGLRELARRRGDTLFTTLVAACQALLARYTGQDDIAVGTAVSGRGRAELDDVVGLFVNTLVLRSTVDTDRTFGEFLSGVRRTVLDAFAHQDVPFERVVEAVRPERDPSRNALFDVMVLVQNTASEVPELPGLRVEELAVPTVSALCDLTFEFGESGGDLLGAVEYSTDLFDAATVRRMCRHLVALLAAVAADPDRPLREVSLLLGDEPSPHGPALDVPDTTFPALFEAQAARTPDATALVCGDVRLTFAELDARANRLAHHLIGLGARPERTVAVRLPRSADAVAAVLAVHKAGAVYLPIDPALPAERLDVLLADAAPTVVLDSWPDLTACPDTRPRVDLRPDNAAYVIYTSGSTGTPKGVVVEHRSLVNLLHNHRDDFATEHLKVALSAVFTFDTSWEGLVLLADGHEVHIITDDVRLEPAEFVRYVRVHGIDLVDAGPPFARQLLDAGLLTGAHAPKILTLGGEALDTALWRELARSGVRAHNFYGPTETTVDAVSTRITGDRPLIGRPLRNLTAYVLDADLRPQPEGVPGELFVAGPQVARGYLDRPGLTAQRFLPDPFGGGRMYRTGDRVRWVGDRLEYLGRTDDQVKVRGYRVEPGEVEAALLAHPDVRQAVVVAREHGGHTRLVGYVVGAATDLAAWLKDRLPEHMVPSVFVTLDEVPLTPSGKVDRRALPAPTFSDAGHVPPRTPVEAELARIWAEVLGVERVGARDNFFGLGGDSILSMQVVSRARQAGLRLTSKDVFLRQTVADLALAVTAAEDAADAPAFTGPAPLTPIQRWFFAEHGPLAHFTMSVLVEWDDVDVPRLRQALDAVVAHHEALRTRFVEVDGEWRQEVGEAGDVLHLAATLDRATEATRARQSLDLRRGPLFRAVLFRDGKLLLTAHHLVVDAVSWRVVLEDLRTAYDGGEPAPKSLPFTDWAHRLDAHVRAGAMDDALPYWQAVPSEEPLPTTAGSARTVRVRLGREETDALLQRVPEAYRTQVNDVLLTALAAAFAGRVLVTLEGHGREEVFPGVDVSRTVGWFTAQFPVALDLPADWGDALKTVKEQLRAVPHKGLSYDALRQTGRLTGPLPRVCFNYLGRFEEDVVEADLGREAPDDVVRPNALDITAAVTGGELVLDWEYSTEVDTEEGVRALADRMVDALRGIVAHCAGSWGRTPSDFPLARLTQEQVDRVVTPDVEDVYPLTPLQTGMLFHSLVDDGSAYFNQLRVRLSGVDSPERLARAWQRVVDRTPVLRTSVVWEGVDEPVQVVHRDVVVPVGFAPVTDDLVARDAEAGLDLTRAPLMRLTIGRVSDTEVDVLWTSHHLLLDGWSTSQVFGEVLAEYAGDAPVARRPFRDYLAWLGEQDHAAAERHWRGVVAGFTAPTPLPYDRPPADAHRAESSAQVVLDLPVDRLDAVARAHGLTVNTLVQGAWALLLARTSGERDVVFGTTVSGRPAELPGVEDIVGMFINTVPTRVSVDPLDDAVTWLRRLQDAQIESRRHDFVALAQLQAWAGGRLFDSLLAFENYPVRAPSGAAPAVGEVDGLDTTTFPLTVRAHADSALHVELTYDPRLFDAATVETLGARLTRLLDALGADPTRRIGELPWLSERERRQVLGSWNGDATSKVTTTIPEVFAAQAARTPDAVAVTFDGSALTYRELDERANRLAHHLVAEGAGPEQFVALLLPRSPELVVAVLGVLKAGAAYVPIDPAYPAERIAGMVEDARPVIVLDRLPDLSAYPSTPPRTSLRPENPAYVIYTSGSTGRPKGVIIPHANVIRLFTATDHWFRFDHTDVWTLFHSYAFDFSVWELWGPLLHGGRLVVVPYEVSRSPRDFARLLDDEGVTVLNQTPSAFYQLIPEQPDARYVIFGGEALDLRKVADWRGAGTLINMYGITETTVHVTCTEADGTVGVPIPDLRVYVLDDDLQPVPPGVVGELHVAGPGLARGYLDRPGLTASRFVANPFGEPGSRMYRSGDLARWVDGKLDYLGRADQQVKVRGFRIEPGEVEAVLAAHPAVRQVAVVAREDRLVAYVVADEPVPAAALREHAARTLPDHMVPAAYVPLDRLPLNNNGKLDRAALPAPDRDATVADGYVEPRTDTERLVARTWADVLGLARVGAEDDFFALGGDSISSIRVAARLRERFDVSPRALFDHPTVAGLAAALSGEAQTPIPRATPAIPPAGAETALPGADPALPSGDPALSGGGFPLSFAQQRLWFLDQFSPGGTEYVTPLAVRLRGELDVERLRRALTALVARHESLRTTFPAVDGLPVQVVHPPHEVTLPLLAELPEIEPFDLATGPLFRPALVRVAPDEHVLALTMHHIVTDGWSGGVLVSDLAALYEGHDLPDPPVRYVDFAAWQREQPLDAQLDHWREELRGVPALELPTDRPRPPVQTTAGAQVEFAVPREVADRVRGLARRHDCTLFMALVAACQALFARWSGQEDFALGTVAAGRERPELERVAGFFVNTLALRARVEPRATFPELLARVRETVLAAFAHQDVPFERVVDAVQPDRDTSRTPIFQAVVALQNAPRPTGFAGLEATDVAQPVTSTGFDVTVEFTEEDDGALSGSVEYNTDLFDASTVERLTEHLVTLLDALTDDRPLWTLPMPRAELRELARFGDGGPAQPFVPFAGLVEAQVARTPDAPALTGAAELTYAELNAAANRLAHHLIAAGAGPERVVAVRLPRSADLVVAELAVLKAGAAFLPVDPAYPAERIGFMLADARPLLVLDGPVDVSDHPDHDPGVAVRPEHPAYVIYTSGSTGRPKGVVVTHAGISTFSAAEIAHLDVRPGDRVLEFSSPSFDASVLELCMALPAGAALVVPPPGPLLGEQLADVIDAFGATHALIPPVALATVPDRPLPTFRTLVVGGDACSADLVARWAPGRRMVNAYGPTESTVVTSWSEPLEPGGVPPIGRPLPGTRVHVLDAEGQRAPIGVPGELFVAGVGLARGYLDRPGLTAARFVADPFGPPGSRMYRTGDVVRWNRRGELEFVGRADEQVKIRGFRVELGEVETALLRHPDVREAVVVARADGAGHKRLVAYVVGPVGDLREFLGESLPEYLVPSLFVPVDALPMSPNGKVDRARLPEPDFSALATAEYVAPAGPVEEALAAVWADVLGVPRVGTEDNFFALGGDSILSMQVVARARQAGLRFTTRDLFAHQTIAALAPVVTGEAAVGEQAAVVGDVPLTPVQHWFLHSGRRNPHHFNQSHLVRLDPEVDVERLRTALRRLLAHHDALRMRFSHADGSWRQENAPVSDVDVLMVVTDVADREAFADEVHASFDLATGPLLKAVLFAGDEPELLLVAHHLVVDGVSWRILLDDLETAYAGGDLGAKTTSFQEWARRLWAHVAEGGFDAEVDHWSVPVPAAEQARGPVDVVTVELSPEDTDALLRGAPAAYRTRVNDVLLAALAWALARWTGQSRVAVDLEGHGREDLFDGVDLSRTVGWFTSVYPVVLDVAEGDWRTRVKSVRRQLRAVPGGGVGCGALRQHGRVPAGGTPAVAFNYLGQFDAGSAESTGLYRAVLPSIGRDHDPADPAHHLVDVVGEAGDGRMVFSWYFHPQVHPADEVRAVAADFARALRAIAEDCRR</sequence>
<evidence type="ECO:0000256" key="2">
    <source>
        <dbReference type="ARBA" id="ARBA00022450"/>
    </source>
</evidence>
<dbReference type="SMART" id="SM01294">
    <property type="entry name" value="PKS_PP_betabranch"/>
    <property type="match status" value="1"/>
</dbReference>
<dbReference type="SMART" id="SM00823">
    <property type="entry name" value="PKS_PP"/>
    <property type="match status" value="5"/>
</dbReference>
<dbReference type="Gene3D" id="3.40.50.1820">
    <property type="entry name" value="alpha/beta hydrolase"/>
    <property type="match status" value="1"/>
</dbReference>
<feature type="domain" description="Carrier" evidence="7">
    <location>
        <begin position="2338"/>
        <end position="2413"/>
    </location>
</feature>
<dbReference type="PROSITE" id="PS00455">
    <property type="entry name" value="AMP_BINDING"/>
    <property type="match status" value="5"/>
</dbReference>
<dbReference type="PROSITE" id="PS00012">
    <property type="entry name" value="PHOSPHOPANTETHEINE"/>
    <property type="match status" value="5"/>
</dbReference>
<gene>
    <name evidence="8" type="ORF">GCM10010492_07000</name>
</gene>
<dbReference type="InterPro" id="IPR020845">
    <property type="entry name" value="AMP-binding_CS"/>
</dbReference>
<dbReference type="InterPro" id="IPR000873">
    <property type="entry name" value="AMP-dep_synth/lig_dom"/>
</dbReference>
<dbReference type="Pfam" id="PF00501">
    <property type="entry name" value="AMP-binding"/>
    <property type="match status" value="5"/>
</dbReference>
<evidence type="ECO:0000256" key="3">
    <source>
        <dbReference type="ARBA" id="ARBA00022553"/>
    </source>
</evidence>
<dbReference type="NCBIfam" id="TIGR01733">
    <property type="entry name" value="AA-adenyl-dom"/>
    <property type="match status" value="5"/>
</dbReference>
<feature type="domain" description="Carrier" evidence="7">
    <location>
        <begin position="3318"/>
        <end position="3392"/>
    </location>
</feature>
<organism evidence="8 9">
    <name type="scientific">Saccharothrix mutabilis subsp. mutabilis</name>
    <dbReference type="NCBI Taxonomy" id="66855"/>
    <lineage>
        <taxon>Bacteria</taxon>
        <taxon>Bacillati</taxon>
        <taxon>Actinomycetota</taxon>
        <taxon>Actinomycetes</taxon>
        <taxon>Pseudonocardiales</taxon>
        <taxon>Pseudonocardiaceae</taxon>
        <taxon>Saccharothrix</taxon>
    </lineage>
</organism>
<dbReference type="Gene3D" id="3.30.559.30">
    <property type="entry name" value="Nonribosomal peptide synthetase, condensation domain"/>
    <property type="match status" value="8"/>
</dbReference>